<dbReference type="SUPFAM" id="SSF53448">
    <property type="entry name" value="Nucleotide-diphospho-sugar transferases"/>
    <property type="match status" value="1"/>
</dbReference>
<organism evidence="9 10">
    <name type="scientific">Petromyces alliaceus</name>
    <name type="common">Aspergillus alliaceus</name>
    <dbReference type="NCBI Taxonomy" id="209559"/>
    <lineage>
        <taxon>Eukaryota</taxon>
        <taxon>Fungi</taxon>
        <taxon>Dikarya</taxon>
        <taxon>Ascomycota</taxon>
        <taxon>Pezizomycotina</taxon>
        <taxon>Eurotiomycetes</taxon>
        <taxon>Eurotiomycetidae</taxon>
        <taxon>Eurotiales</taxon>
        <taxon>Aspergillaceae</taxon>
        <taxon>Aspergillus</taxon>
        <taxon>Aspergillus subgen. Circumdati</taxon>
    </lineage>
</organism>
<evidence type="ECO:0000256" key="1">
    <source>
        <dbReference type="ARBA" id="ARBA00004236"/>
    </source>
</evidence>
<dbReference type="InterPro" id="IPR029044">
    <property type="entry name" value="Nucleotide-diphossugar_trans"/>
</dbReference>
<dbReference type="GO" id="GO:0050501">
    <property type="term" value="F:hyaluronan synthase activity"/>
    <property type="evidence" value="ECO:0007669"/>
    <property type="project" value="TreeGrafter"/>
</dbReference>
<proteinExistence type="inferred from homology"/>
<evidence type="ECO:0000256" key="5">
    <source>
        <dbReference type="ARBA" id="ARBA00022679"/>
    </source>
</evidence>
<gene>
    <name evidence="9" type="ORF">ETB97_002201</name>
</gene>
<evidence type="ECO:0000256" key="2">
    <source>
        <dbReference type="ARBA" id="ARBA00006782"/>
    </source>
</evidence>
<dbReference type="AlphaFoldDB" id="A0A8H6A1Q5"/>
<accession>A0A8H6A1Q5</accession>
<dbReference type="EMBL" id="SPNV01000147">
    <property type="protein sequence ID" value="KAF5859942.1"/>
    <property type="molecule type" value="Genomic_DNA"/>
</dbReference>
<evidence type="ECO:0000256" key="4">
    <source>
        <dbReference type="ARBA" id="ARBA00022676"/>
    </source>
</evidence>
<reference evidence="9 10" key="1">
    <citation type="submission" date="2019-04" db="EMBL/GenBank/DDBJ databases">
        <title>Aspergillus burnettii sp. nov., novel species from soil in southeast Queensland.</title>
        <authorList>
            <person name="Gilchrist C.L.M."/>
            <person name="Pitt J.I."/>
            <person name="Lange L."/>
            <person name="Lacey H.J."/>
            <person name="Vuong D."/>
            <person name="Midgley D.J."/>
            <person name="Greenfield P."/>
            <person name="Bradbury M."/>
            <person name="Lacey E."/>
            <person name="Busk P.K."/>
            <person name="Pilgaard B."/>
            <person name="Chooi Y.H."/>
            <person name="Piggott A.M."/>
        </authorList>
    </citation>
    <scope>NUCLEOTIDE SEQUENCE [LARGE SCALE GENOMIC DNA]</scope>
    <source>
        <strain evidence="9 10">FRR 5400</strain>
    </source>
</reference>
<feature type="transmembrane region" description="Helical" evidence="7">
    <location>
        <begin position="554"/>
        <end position="575"/>
    </location>
</feature>
<dbReference type="GO" id="GO:0005886">
    <property type="term" value="C:plasma membrane"/>
    <property type="evidence" value="ECO:0007669"/>
    <property type="project" value="UniProtKB-SubCell"/>
</dbReference>
<keyword evidence="3" id="KW-1003">Cell membrane</keyword>
<feature type="transmembrane region" description="Helical" evidence="7">
    <location>
        <begin position="453"/>
        <end position="474"/>
    </location>
</feature>
<keyword evidence="10" id="KW-1185">Reference proteome</keyword>
<comment type="subcellular location">
    <subcellularLocation>
        <location evidence="1">Cell membrane</location>
    </subcellularLocation>
</comment>
<feature type="domain" description="Glycosyltransferase 2-like" evidence="8">
    <location>
        <begin position="260"/>
        <end position="475"/>
    </location>
</feature>
<dbReference type="InterPro" id="IPR001173">
    <property type="entry name" value="Glyco_trans_2-like"/>
</dbReference>
<evidence type="ECO:0000256" key="3">
    <source>
        <dbReference type="ARBA" id="ARBA00022475"/>
    </source>
</evidence>
<feature type="transmembrane region" description="Helical" evidence="7">
    <location>
        <begin position="28"/>
        <end position="44"/>
    </location>
</feature>
<dbReference type="GO" id="GO:0030213">
    <property type="term" value="P:hyaluronan biosynthetic process"/>
    <property type="evidence" value="ECO:0007669"/>
    <property type="project" value="TreeGrafter"/>
</dbReference>
<dbReference type="PANTHER" id="PTHR22913:SF12">
    <property type="entry name" value="MANNURONAN SYNTHASE"/>
    <property type="match status" value="1"/>
</dbReference>
<keyword evidence="7" id="KW-1133">Transmembrane helix</keyword>
<evidence type="ECO:0000256" key="7">
    <source>
        <dbReference type="SAM" id="Phobius"/>
    </source>
</evidence>
<keyword evidence="6 7" id="KW-0472">Membrane</keyword>
<evidence type="ECO:0000259" key="8">
    <source>
        <dbReference type="Pfam" id="PF13632"/>
    </source>
</evidence>
<comment type="caution">
    <text evidence="9">The sequence shown here is derived from an EMBL/GenBank/DDBJ whole genome shotgun (WGS) entry which is preliminary data.</text>
</comment>
<evidence type="ECO:0000313" key="9">
    <source>
        <dbReference type="EMBL" id="KAF5859942.1"/>
    </source>
</evidence>
<feature type="transmembrane region" description="Helical" evidence="7">
    <location>
        <begin position="587"/>
        <end position="606"/>
    </location>
</feature>
<dbReference type="GO" id="GO:0085029">
    <property type="term" value="P:extracellular matrix assembly"/>
    <property type="evidence" value="ECO:0007669"/>
    <property type="project" value="TreeGrafter"/>
</dbReference>
<keyword evidence="5" id="KW-0808">Transferase</keyword>
<comment type="similarity">
    <text evidence="2">Belongs to the NodC/HAS family.</text>
</comment>
<evidence type="ECO:0000313" key="10">
    <source>
        <dbReference type="Proteomes" id="UP000541154"/>
    </source>
</evidence>
<dbReference type="PANTHER" id="PTHR22913">
    <property type="entry name" value="HYALURONAN SYNTHASE"/>
    <property type="match status" value="1"/>
</dbReference>
<name>A0A8H6A1Q5_PETAA</name>
<sequence>MEWTTEKLSTKLPIFQQRGPDVPVWRQFLNFVGCALILPVYYFITGYSRHPLTLDILISIFVAELNRYANEGRRRRLYGLDAPTKAKEDPEKALISPIPHMGPECLAVVVGYREDPELFRRALDSYKHADSCRFILVGVDGDDKPDMDMVRVFQEAYPEDSAIVRIEEPFGEIAMRTYKKISDTCYETPERCQEMTIAHCCQLAREIIVEQDLGLGELGGVSRLCLYQPHMHKKGIMFTSFIFSIVISDILGIEYMWSSDSDTIVFPDSVRRTIETIAGDPTAGGGSSGLVVHNENDSLTTKLGSAVYWCELYMTRSTSACSGTSDCQSGPSTAFRVSALPAILYPWYTQTVLGRRMVSSIPRSPMPYSAIQLTNPQIVNEDRHLTTNLLLRGWTVTYVSDTLTATDTPTTFSRWLLQQVRWGRATHIETFQQPKVYLLNHPIFFWAAMKKEVGPLLVFLCILYYLITGTRFAYFSANDAFLRVAYTIGYNWLRNPDRGPRNAWVWIAPALVFYNIPLPSIHLWSMLTVFERGWGTTMRSNAELSKREQFWKRAYDLGFFVVWMGIVGGTAARIVSGYAGWDAAGTAKAILLGVVVPSAVSFYGLLVKE</sequence>
<dbReference type="Pfam" id="PF13632">
    <property type="entry name" value="Glyco_trans_2_3"/>
    <property type="match status" value="1"/>
</dbReference>
<dbReference type="Proteomes" id="UP000541154">
    <property type="component" value="Unassembled WGS sequence"/>
</dbReference>
<keyword evidence="4" id="KW-0328">Glycosyltransferase</keyword>
<evidence type="ECO:0000256" key="6">
    <source>
        <dbReference type="ARBA" id="ARBA00023136"/>
    </source>
</evidence>
<keyword evidence="7" id="KW-0812">Transmembrane</keyword>
<protein>
    <recommendedName>
        <fullName evidence="8">Glycosyltransferase 2-like domain-containing protein</fullName>
    </recommendedName>
</protein>